<evidence type="ECO:0000313" key="1">
    <source>
        <dbReference type="EMBL" id="VXA84357.1"/>
    </source>
</evidence>
<sequence>MGSCIQKAEVSTAIDGDKANKWVMEFTIRLINLGDESCYERCGVPLFKIITGKPSTL</sequence>
<reference evidence="1 2" key="1">
    <citation type="submission" date="2019-10" db="EMBL/GenBank/DDBJ databases">
        <authorList>
            <person name="Karimi E."/>
        </authorList>
    </citation>
    <scope>NUCLEOTIDE SEQUENCE [LARGE SCALE GENOMIC DNA]</scope>
    <source>
        <strain evidence="1">Aeromonas sp. 8C</strain>
    </source>
</reference>
<dbReference type="EMBL" id="CABWLC010000009">
    <property type="protein sequence ID" value="VXA84357.1"/>
    <property type="molecule type" value="Genomic_DNA"/>
</dbReference>
<protein>
    <submittedName>
        <fullName evidence="1">Uncharacterized protein</fullName>
    </submittedName>
</protein>
<gene>
    <name evidence="1" type="ORF">AERO8C_170051</name>
</gene>
<dbReference type="Proteomes" id="UP000439123">
    <property type="component" value="Unassembled WGS sequence"/>
</dbReference>
<proteinExistence type="predicted"/>
<organism evidence="1 2">
    <name type="scientific">Aeromonas veronii</name>
    <dbReference type="NCBI Taxonomy" id="654"/>
    <lineage>
        <taxon>Bacteria</taxon>
        <taxon>Pseudomonadati</taxon>
        <taxon>Pseudomonadota</taxon>
        <taxon>Gammaproteobacteria</taxon>
        <taxon>Aeromonadales</taxon>
        <taxon>Aeromonadaceae</taxon>
        <taxon>Aeromonas</taxon>
    </lineage>
</organism>
<name>A0A653KZ75_AERVE</name>
<accession>A0A653KZ75</accession>
<evidence type="ECO:0000313" key="2">
    <source>
        <dbReference type="Proteomes" id="UP000439123"/>
    </source>
</evidence>
<dbReference type="AlphaFoldDB" id="A0A653KZ75"/>